<protein>
    <recommendedName>
        <fullName evidence="3">DUF4442 domain-containing protein</fullName>
    </recommendedName>
</protein>
<dbReference type="InterPro" id="IPR027961">
    <property type="entry name" value="DUF4442"/>
</dbReference>
<dbReference type="EMBL" id="OMKW01000001">
    <property type="protein sequence ID" value="SPF27891.1"/>
    <property type="molecule type" value="Genomic_DNA"/>
</dbReference>
<dbReference type="CDD" id="cd03443">
    <property type="entry name" value="PaaI_thioesterase"/>
    <property type="match status" value="1"/>
</dbReference>
<dbReference type="SUPFAM" id="SSF54637">
    <property type="entry name" value="Thioesterase/thiol ester dehydrase-isomerase"/>
    <property type="match status" value="1"/>
</dbReference>
<proteinExistence type="predicted"/>
<reference evidence="1 2" key="1">
    <citation type="submission" date="2018-03" db="EMBL/GenBank/DDBJ databases">
        <authorList>
            <person name="Keele B.F."/>
        </authorList>
    </citation>
    <scope>NUCLEOTIDE SEQUENCE [LARGE SCALE GENOMIC DNA]</scope>
    <source>
        <strain evidence="1 2">CeCT 8812</strain>
    </source>
</reference>
<evidence type="ECO:0000313" key="1">
    <source>
        <dbReference type="EMBL" id="SPF27891.1"/>
    </source>
</evidence>
<keyword evidence="2" id="KW-1185">Reference proteome</keyword>
<dbReference type="InterPro" id="IPR003736">
    <property type="entry name" value="PAAI_dom"/>
</dbReference>
<dbReference type="OrthoDB" id="7354710at2"/>
<dbReference type="AlphaFoldDB" id="A0A2R8A6L5"/>
<organism evidence="1 2">
    <name type="scientific">Pontivivens insulae</name>
    <dbReference type="NCBI Taxonomy" id="1639689"/>
    <lineage>
        <taxon>Bacteria</taxon>
        <taxon>Pseudomonadati</taxon>
        <taxon>Pseudomonadota</taxon>
        <taxon>Alphaproteobacteria</taxon>
        <taxon>Rhodobacterales</taxon>
        <taxon>Paracoccaceae</taxon>
        <taxon>Pontivivens</taxon>
    </lineage>
</organism>
<dbReference type="Proteomes" id="UP000244932">
    <property type="component" value="Unassembled WGS sequence"/>
</dbReference>
<dbReference type="Pfam" id="PF14539">
    <property type="entry name" value="DUF4442"/>
    <property type="match status" value="1"/>
</dbReference>
<name>A0A2R8A6L5_9RHOB</name>
<dbReference type="Gene3D" id="3.10.129.10">
    <property type="entry name" value="Hotdog Thioesterase"/>
    <property type="match status" value="1"/>
</dbReference>
<dbReference type="NCBIfam" id="TIGR00369">
    <property type="entry name" value="unchar_dom_1"/>
    <property type="match status" value="1"/>
</dbReference>
<accession>A0A2R8A6L5</accession>
<evidence type="ECO:0008006" key="3">
    <source>
        <dbReference type="Google" id="ProtNLM"/>
    </source>
</evidence>
<gene>
    <name evidence="1" type="ORF">POI8812_00186</name>
</gene>
<dbReference type="InterPro" id="IPR029069">
    <property type="entry name" value="HotDog_dom_sf"/>
</dbReference>
<evidence type="ECO:0000313" key="2">
    <source>
        <dbReference type="Proteomes" id="UP000244932"/>
    </source>
</evidence>
<sequence>MNPYDMIRAHMMRTIPFATHTGVEITRITDGEAEAILPATPETQNHIATPHAGAVFTLGETASGAAMAGAIAPILLECRPVAAEASIKYLRLAKGQLTATGKTSIPGAEALSALKAEGRIQFDVNVSITDETGELVNEMTVAWHVKSG</sequence>
<dbReference type="GO" id="GO:0016790">
    <property type="term" value="F:thiolester hydrolase activity"/>
    <property type="evidence" value="ECO:0007669"/>
    <property type="project" value="UniProtKB-ARBA"/>
</dbReference>
<dbReference type="RefSeq" id="WP_108780657.1">
    <property type="nucleotide sequence ID" value="NZ_OMKW01000001.1"/>
</dbReference>